<organism evidence="1 2">
    <name type="scientific">Temnothorax longispinosus</name>
    <dbReference type="NCBI Taxonomy" id="300112"/>
    <lineage>
        <taxon>Eukaryota</taxon>
        <taxon>Metazoa</taxon>
        <taxon>Ecdysozoa</taxon>
        <taxon>Arthropoda</taxon>
        <taxon>Hexapoda</taxon>
        <taxon>Insecta</taxon>
        <taxon>Pterygota</taxon>
        <taxon>Neoptera</taxon>
        <taxon>Endopterygota</taxon>
        <taxon>Hymenoptera</taxon>
        <taxon>Apocrita</taxon>
        <taxon>Aculeata</taxon>
        <taxon>Formicoidea</taxon>
        <taxon>Formicidae</taxon>
        <taxon>Myrmicinae</taxon>
        <taxon>Temnothorax</taxon>
    </lineage>
</organism>
<accession>A0A4S2KP38</accession>
<evidence type="ECO:0000313" key="2">
    <source>
        <dbReference type="Proteomes" id="UP000310200"/>
    </source>
</evidence>
<dbReference type="Proteomes" id="UP000310200">
    <property type="component" value="Unassembled WGS sequence"/>
</dbReference>
<name>A0A4S2KP38_9HYME</name>
<comment type="caution">
    <text evidence="1">The sequence shown here is derived from an EMBL/GenBank/DDBJ whole genome shotgun (WGS) entry which is preliminary data.</text>
</comment>
<gene>
    <name evidence="1" type="ORF">DBV15_11417</name>
</gene>
<dbReference type="AlphaFoldDB" id="A0A4S2KP38"/>
<evidence type="ECO:0000313" key="1">
    <source>
        <dbReference type="EMBL" id="TGZ51561.1"/>
    </source>
</evidence>
<sequence length="315" mass="36167">MEKLKVKVKQCRKPLEKNMLRILMILSFVCSLDLLNARPAEEPIKFTFGNIQNNAENVTPSNLEDTKELLERVGDAIRIGRGRFVNLIILTRNNIANQAEQINNNFQNSLDPLITESDKPQSRRSLPSVQSTTPITLFRVTSRETVRLENETAQAILEKRKPDTIIQVLNGFLTPKPLVDRIRDEEKYGNMGDKFIGIGRGFINGFENLSNFLNFLTETTVQPPIISYTTDNGNTNVTPGEKWDRINWGNNIFRQPLKMMSKLVKSTLLTMKNTFSTFLKTLNSTGDFMLRAMMQPFVVTLRMIIRMMDWMLQFV</sequence>
<proteinExistence type="predicted"/>
<dbReference type="EMBL" id="QBLH01001600">
    <property type="protein sequence ID" value="TGZ51561.1"/>
    <property type="molecule type" value="Genomic_DNA"/>
</dbReference>
<protein>
    <submittedName>
        <fullName evidence="1">Uncharacterized protein</fullName>
    </submittedName>
</protein>
<reference evidence="1 2" key="1">
    <citation type="journal article" date="2019" name="Philos. Trans. R. Soc. Lond., B, Biol. Sci.">
        <title>Ant behaviour and brain gene expression of defending hosts depend on the ecological success of the intruding social parasite.</title>
        <authorList>
            <person name="Kaur R."/>
            <person name="Stoldt M."/>
            <person name="Jongepier E."/>
            <person name="Feldmeyer B."/>
            <person name="Menzel F."/>
            <person name="Bornberg-Bauer E."/>
            <person name="Foitzik S."/>
        </authorList>
    </citation>
    <scope>NUCLEOTIDE SEQUENCE [LARGE SCALE GENOMIC DNA]</scope>
    <source>
        <tissue evidence="1">Whole body</tissue>
    </source>
</reference>
<keyword evidence="2" id="KW-1185">Reference proteome</keyword>